<sequence>MHAVSDQYRIGVTLGGHGGQDMRGDGDLRLHARPVVEADRAAPPVTGRPRHGPAAPLQQSSEMTGGIAHAENEQPAHALHPVFAAITIYPNLRSH</sequence>
<accession>A0A147J021</accession>
<reference evidence="2 3" key="1">
    <citation type="journal article" date="2016" name="Front. Microbiol.">
        <title>Genomic Resource of Rice Seed Associated Bacteria.</title>
        <authorList>
            <person name="Midha S."/>
            <person name="Bansal K."/>
            <person name="Sharma S."/>
            <person name="Kumar N."/>
            <person name="Patil P.P."/>
            <person name="Chaudhry V."/>
            <person name="Patil P.B."/>
        </authorList>
    </citation>
    <scope>NUCLEOTIDE SEQUENCE [LARGE SCALE GENOMIC DNA]</scope>
    <source>
        <strain evidence="2 3">NS355</strain>
    </source>
</reference>
<organism evidence="2 3">
    <name type="scientific">Sphingomonas yabuuchiae</name>
    <dbReference type="NCBI Taxonomy" id="172044"/>
    <lineage>
        <taxon>Bacteria</taxon>
        <taxon>Pseudomonadati</taxon>
        <taxon>Pseudomonadota</taxon>
        <taxon>Alphaproteobacteria</taxon>
        <taxon>Sphingomonadales</taxon>
        <taxon>Sphingomonadaceae</taxon>
        <taxon>Sphingomonas</taxon>
    </lineage>
</organism>
<dbReference type="AlphaFoldDB" id="A0A147J021"/>
<evidence type="ECO:0000313" key="2">
    <source>
        <dbReference type="EMBL" id="KTW01268.1"/>
    </source>
</evidence>
<proteinExistence type="predicted"/>
<comment type="caution">
    <text evidence="2">The sequence shown here is derived from an EMBL/GenBank/DDBJ whole genome shotgun (WGS) entry which is preliminary data.</text>
</comment>
<evidence type="ECO:0000256" key="1">
    <source>
        <dbReference type="SAM" id="MobiDB-lite"/>
    </source>
</evidence>
<evidence type="ECO:0000313" key="3">
    <source>
        <dbReference type="Proteomes" id="UP000073923"/>
    </source>
</evidence>
<name>A0A147J021_9SPHN</name>
<protein>
    <submittedName>
        <fullName evidence="2">Uncharacterized protein</fullName>
    </submittedName>
</protein>
<feature type="region of interest" description="Disordered" evidence="1">
    <location>
        <begin position="38"/>
        <end position="69"/>
    </location>
</feature>
<dbReference type="EMBL" id="LDTF01000005">
    <property type="protein sequence ID" value="KTW01268.1"/>
    <property type="molecule type" value="Genomic_DNA"/>
</dbReference>
<dbReference type="Proteomes" id="UP000073923">
    <property type="component" value="Unassembled WGS sequence"/>
</dbReference>
<gene>
    <name evidence="2" type="ORF">NS355_01100</name>
</gene>